<dbReference type="Proteomes" id="UP001556637">
    <property type="component" value="Unassembled WGS sequence"/>
</dbReference>
<name>A0ABV3T7U6_9GAMM</name>
<evidence type="ECO:0000256" key="2">
    <source>
        <dbReference type="ARBA" id="ARBA00022618"/>
    </source>
</evidence>
<keyword evidence="3" id="KW-0159">Chromosome partition</keyword>
<keyword evidence="6" id="KW-1185">Reference proteome</keyword>
<protein>
    <submittedName>
        <fullName evidence="5">SMC-Scp complex subunit ScpB</fullName>
    </submittedName>
</protein>
<keyword evidence="2" id="KW-0132">Cell division</keyword>
<dbReference type="EMBL" id="JBAKFF010000001">
    <property type="protein sequence ID" value="MEX0430772.1"/>
    <property type="molecule type" value="Genomic_DNA"/>
</dbReference>
<proteinExistence type="predicted"/>
<keyword evidence="1" id="KW-0963">Cytoplasm</keyword>
<evidence type="ECO:0000256" key="1">
    <source>
        <dbReference type="ARBA" id="ARBA00022490"/>
    </source>
</evidence>
<dbReference type="PANTHER" id="PTHR34298">
    <property type="entry name" value="SEGREGATION AND CONDENSATION PROTEIN B"/>
    <property type="match status" value="1"/>
</dbReference>
<evidence type="ECO:0000256" key="4">
    <source>
        <dbReference type="ARBA" id="ARBA00023306"/>
    </source>
</evidence>
<accession>A0ABV3T7U6</accession>
<dbReference type="RefSeq" id="WP_367983558.1">
    <property type="nucleotide sequence ID" value="NZ_JBAKFF010000001.1"/>
</dbReference>
<evidence type="ECO:0000313" key="6">
    <source>
        <dbReference type="Proteomes" id="UP001556637"/>
    </source>
</evidence>
<dbReference type="Pfam" id="PF04079">
    <property type="entry name" value="SMC_ScpB"/>
    <property type="match status" value="1"/>
</dbReference>
<keyword evidence="4" id="KW-0131">Cell cycle</keyword>
<dbReference type="PANTHER" id="PTHR34298:SF2">
    <property type="entry name" value="SEGREGATION AND CONDENSATION PROTEIN B"/>
    <property type="match status" value="1"/>
</dbReference>
<dbReference type="Gene3D" id="1.10.10.10">
    <property type="entry name" value="Winged helix-like DNA-binding domain superfamily/Winged helix DNA-binding domain"/>
    <property type="match status" value="2"/>
</dbReference>
<organism evidence="5 6">
    <name type="scientific">Spiribacter insolitus</name>
    <dbReference type="NCBI Taxonomy" id="3122417"/>
    <lineage>
        <taxon>Bacteria</taxon>
        <taxon>Pseudomonadati</taxon>
        <taxon>Pseudomonadota</taxon>
        <taxon>Gammaproteobacteria</taxon>
        <taxon>Chromatiales</taxon>
        <taxon>Ectothiorhodospiraceae</taxon>
        <taxon>Spiribacter</taxon>
    </lineage>
</organism>
<dbReference type="InterPro" id="IPR036388">
    <property type="entry name" value="WH-like_DNA-bd_sf"/>
</dbReference>
<dbReference type="InterPro" id="IPR036390">
    <property type="entry name" value="WH_DNA-bd_sf"/>
</dbReference>
<dbReference type="NCBIfam" id="TIGR00281">
    <property type="entry name" value="SMC-Scp complex subunit ScpB"/>
    <property type="match status" value="1"/>
</dbReference>
<comment type="caution">
    <text evidence="5">The sequence shown here is derived from an EMBL/GenBank/DDBJ whole genome shotgun (WGS) entry which is preliminary data.</text>
</comment>
<reference evidence="5 6" key="1">
    <citation type="submission" date="2024-02" db="EMBL/GenBank/DDBJ databases">
        <title>New especies of Spiribacter isolated from saline water.</title>
        <authorList>
            <person name="Leon M.J."/>
            <person name="De La Haba R."/>
            <person name="Sanchez-Porro C."/>
            <person name="Ventosa A."/>
        </authorList>
    </citation>
    <scope>NUCLEOTIDE SEQUENCE [LARGE SCALE GENOMIC DNA]</scope>
    <source>
        <strain evidence="6">ag22IC4-189</strain>
    </source>
</reference>
<gene>
    <name evidence="5" type="primary">scpB</name>
    <name evidence="5" type="ORF">V6X30_05060</name>
</gene>
<evidence type="ECO:0000256" key="3">
    <source>
        <dbReference type="ARBA" id="ARBA00022829"/>
    </source>
</evidence>
<evidence type="ECO:0000313" key="5">
    <source>
        <dbReference type="EMBL" id="MEX0430772.1"/>
    </source>
</evidence>
<sequence>MSEPAMENILEAALLAAGEPLSIDQLQVVFGDDPPPRKTVEQALERLSGQLAGRGIELQHVASGYRLQVPERYAEWISRLWDEKPARYSRAVLETLAIIAYRQPITRAEIEEIRGVTLSSNIMRTLQERGWVRVAGHRDAPGRPAVFATTRDFLDYFNLSSLSELPTLIEIGEPGPDHPELDLPIPDQGPA</sequence>
<dbReference type="SUPFAM" id="SSF46785">
    <property type="entry name" value="Winged helix' DNA-binding domain"/>
    <property type="match status" value="2"/>
</dbReference>
<dbReference type="PIRSF" id="PIRSF019345">
    <property type="entry name" value="ScpB"/>
    <property type="match status" value="1"/>
</dbReference>
<dbReference type="InterPro" id="IPR005234">
    <property type="entry name" value="ScpB_csome_segregation"/>
</dbReference>